<dbReference type="InterPro" id="IPR036280">
    <property type="entry name" value="Multihaem_cyt_sf"/>
</dbReference>
<dbReference type="SUPFAM" id="SSF46626">
    <property type="entry name" value="Cytochrome c"/>
    <property type="match status" value="1"/>
</dbReference>
<evidence type="ECO:0000256" key="1">
    <source>
        <dbReference type="ARBA" id="ARBA00022617"/>
    </source>
</evidence>
<feature type="domain" description="Cytochrome c" evidence="6">
    <location>
        <begin position="234"/>
        <end position="318"/>
    </location>
</feature>
<dbReference type="RefSeq" id="WP_345370049.1">
    <property type="nucleotide sequence ID" value="NZ_BAABJX010000020.1"/>
</dbReference>
<evidence type="ECO:0000256" key="2">
    <source>
        <dbReference type="ARBA" id="ARBA00022723"/>
    </source>
</evidence>
<reference evidence="8" key="1">
    <citation type="journal article" date="2019" name="Int. J. Syst. Evol. Microbiol.">
        <title>The Global Catalogue of Microorganisms (GCM) 10K type strain sequencing project: providing services to taxonomists for standard genome sequencing and annotation.</title>
        <authorList>
            <consortium name="The Broad Institute Genomics Platform"/>
            <consortium name="The Broad Institute Genome Sequencing Center for Infectious Disease"/>
            <person name="Wu L."/>
            <person name="Ma J."/>
        </authorList>
    </citation>
    <scope>NUCLEOTIDE SEQUENCE [LARGE SCALE GENOMIC DNA]</scope>
    <source>
        <strain evidence="8">JCM 18326</strain>
    </source>
</reference>
<dbReference type="Proteomes" id="UP001500298">
    <property type="component" value="Unassembled WGS sequence"/>
</dbReference>
<evidence type="ECO:0000256" key="3">
    <source>
        <dbReference type="ARBA" id="ARBA00023004"/>
    </source>
</evidence>
<evidence type="ECO:0000256" key="4">
    <source>
        <dbReference type="PROSITE-ProRule" id="PRU00433"/>
    </source>
</evidence>
<evidence type="ECO:0000256" key="5">
    <source>
        <dbReference type="SAM" id="SignalP"/>
    </source>
</evidence>
<dbReference type="Pfam" id="PF07635">
    <property type="entry name" value="PSCyt1"/>
    <property type="match status" value="3"/>
</dbReference>
<keyword evidence="2 4" id="KW-0479">Metal-binding</keyword>
<name>A0ABP9D4A0_9BACT</name>
<protein>
    <recommendedName>
        <fullName evidence="6">Cytochrome c domain-containing protein</fullName>
    </recommendedName>
</protein>
<keyword evidence="1 4" id="KW-0349">Heme</keyword>
<dbReference type="InterPro" id="IPR036909">
    <property type="entry name" value="Cyt_c-like_dom_sf"/>
</dbReference>
<dbReference type="Gene3D" id="1.10.760.10">
    <property type="entry name" value="Cytochrome c-like domain"/>
    <property type="match status" value="1"/>
</dbReference>
<evidence type="ECO:0000313" key="8">
    <source>
        <dbReference type="Proteomes" id="UP001500298"/>
    </source>
</evidence>
<sequence length="318" mass="34078">MKTLFIAATLLSILFLSACQSNNQEELFDRCNTENLVFDGDIRPILSSCVSCHNQSNPQGGIVLDSEEAVAAVALDFSKENTSRLLGAIQGLPGFSKMPPDDNSMLSECDIEKISTWVSTLEPIQEIACDTINITYSTHIQPMLNGCVSCHNTSNPSAGIDLSTEEKVIEVALDQSKGDPGLLLGAITGVKGFLKMPPEESSPFSDCDITQLSIWIKKQTPVVTAPDCDTTSLSYDLDIKPILQSNCLSCHSENTQRGGIDLSTEEKVLSVAQNTSKGAEGLLIGAITKTEGYSPMPPSGSPLSDCQVSKITAWVRAQ</sequence>
<proteinExistence type="predicted"/>
<accession>A0ABP9D4A0</accession>
<dbReference type="InterPro" id="IPR009056">
    <property type="entry name" value="Cyt_c-like_dom"/>
</dbReference>
<evidence type="ECO:0000313" key="7">
    <source>
        <dbReference type="EMBL" id="GAA4828520.1"/>
    </source>
</evidence>
<feature type="domain" description="Cytochrome c" evidence="6">
    <location>
        <begin position="19"/>
        <end position="122"/>
    </location>
</feature>
<dbReference type="PROSITE" id="PS51257">
    <property type="entry name" value="PROKAR_LIPOPROTEIN"/>
    <property type="match status" value="1"/>
</dbReference>
<comment type="caution">
    <text evidence="7">The sequence shown here is derived from an EMBL/GenBank/DDBJ whole genome shotgun (WGS) entry which is preliminary data.</text>
</comment>
<dbReference type="PANTHER" id="PTHR35889">
    <property type="entry name" value="CYCLOINULO-OLIGOSACCHARIDE FRUCTANOTRANSFERASE-RELATED"/>
    <property type="match status" value="1"/>
</dbReference>
<feature type="signal peptide" evidence="5">
    <location>
        <begin position="1"/>
        <end position="23"/>
    </location>
</feature>
<dbReference type="PANTHER" id="PTHR35889:SF3">
    <property type="entry name" value="F-BOX DOMAIN-CONTAINING PROTEIN"/>
    <property type="match status" value="1"/>
</dbReference>
<keyword evidence="5" id="KW-0732">Signal</keyword>
<keyword evidence="3 4" id="KW-0408">Iron</keyword>
<feature type="chain" id="PRO_5045314660" description="Cytochrome c domain-containing protein" evidence="5">
    <location>
        <begin position="24"/>
        <end position="318"/>
    </location>
</feature>
<dbReference type="EMBL" id="BAABJX010000020">
    <property type="protein sequence ID" value="GAA4828520.1"/>
    <property type="molecule type" value="Genomic_DNA"/>
</dbReference>
<keyword evidence="8" id="KW-1185">Reference proteome</keyword>
<dbReference type="PROSITE" id="PS51007">
    <property type="entry name" value="CYTC"/>
    <property type="match status" value="2"/>
</dbReference>
<gene>
    <name evidence="7" type="ORF">GCM10023331_11970</name>
</gene>
<dbReference type="InterPro" id="IPR011429">
    <property type="entry name" value="Cyt_c_Planctomycete-type"/>
</dbReference>
<organism evidence="7 8">
    <name type="scientific">Algivirga pacifica</name>
    <dbReference type="NCBI Taxonomy" id="1162670"/>
    <lineage>
        <taxon>Bacteria</taxon>
        <taxon>Pseudomonadati</taxon>
        <taxon>Bacteroidota</taxon>
        <taxon>Cytophagia</taxon>
        <taxon>Cytophagales</taxon>
        <taxon>Flammeovirgaceae</taxon>
        <taxon>Algivirga</taxon>
    </lineage>
</organism>
<dbReference type="SUPFAM" id="SSF48695">
    <property type="entry name" value="Multiheme cytochromes"/>
    <property type="match status" value="1"/>
</dbReference>
<evidence type="ECO:0000259" key="6">
    <source>
        <dbReference type="PROSITE" id="PS51007"/>
    </source>
</evidence>